<organism evidence="1 2">
    <name type="scientific">Coemansia aciculifera</name>
    <dbReference type="NCBI Taxonomy" id="417176"/>
    <lineage>
        <taxon>Eukaryota</taxon>
        <taxon>Fungi</taxon>
        <taxon>Fungi incertae sedis</taxon>
        <taxon>Zoopagomycota</taxon>
        <taxon>Kickxellomycotina</taxon>
        <taxon>Kickxellomycetes</taxon>
        <taxon>Kickxellales</taxon>
        <taxon>Kickxellaceae</taxon>
        <taxon>Coemansia</taxon>
    </lineage>
</organism>
<feature type="non-terminal residue" evidence="1">
    <location>
        <position position="1"/>
    </location>
</feature>
<dbReference type="EMBL" id="JANBVB010001082">
    <property type="protein sequence ID" value="KAJ2891141.1"/>
    <property type="molecule type" value="Genomic_DNA"/>
</dbReference>
<dbReference type="Proteomes" id="UP001139981">
    <property type="component" value="Unassembled WGS sequence"/>
</dbReference>
<accession>A0ACC1M0G5</accession>
<keyword evidence="2" id="KW-1185">Reference proteome</keyword>
<gene>
    <name evidence="1" type="ORF">IWW38_003750</name>
</gene>
<evidence type="ECO:0000313" key="2">
    <source>
        <dbReference type="Proteomes" id="UP001139981"/>
    </source>
</evidence>
<comment type="caution">
    <text evidence="1">The sequence shown here is derived from an EMBL/GenBank/DDBJ whole genome shotgun (WGS) entry which is preliminary data.</text>
</comment>
<proteinExistence type="predicted"/>
<sequence>LHIPTLLAQHAYSLAVLHLRRRQGQTARDQTNGEDQGGEEEEPVGHDEDNMSYCIDWSRSDGVVVESSAPSGISSLAATALDIADAESSPTMTALALGRHQKQLEYITNGSADRVDVVQKTMLPIEAPVKMCLGCGHVTRRELASARASEASTGHTGWIGRFSLTCVCGGSWIEI</sequence>
<protein>
    <submittedName>
        <fullName evidence="1">Uncharacterized protein</fullName>
    </submittedName>
</protein>
<evidence type="ECO:0000313" key="1">
    <source>
        <dbReference type="EMBL" id="KAJ2891141.1"/>
    </source>
</evidence>
<reference evidence="1" key="1">
    <citation type="submission" date="2022-07" db="EMBL/GenBank/DDBJ databases">
        <title>Phylogenomic reconstructions and comparative analyses of Kickxellomycotina fungi.</title>
        <authorList>
            <person name="Reynolds N.K."/>
            <person name="Stajich J.E."/>
            <person name="Barry K."/>
            <person name="Grigoriev I.V."/>
            <person name="Crous P."/>
            <person name="Smith M.E."/>
        </authorList>
    </citation>
    <scope>NUCLEOTIDE SEQUENCE</scope>
    <source>
        <strain evidence="1">CBS 190363</strain>
    </source>
</reference>
<name>A0ACC1M0G5_9FUNG</name>